<dbReference type="EMBL" id="CP053085">
    <property type="protein sequence ID" value="QJR34770.1"/>
    <property type="molecule type" value="Genomic_DNA"/>
</dbReference>
<sequence>MTTASLPDLRPIDVTSWIGGYPFRDVPHPDPEVLVRVLDREGFAGAWVGHLPGAFFRDPVPSNRALYAALKPYAGVLHPTPIVRPDWPGWTAMLRDAVNAGAPAVRVYPAQWGLGPGHPAMAELALACGEAGVALHVTVRFEDLRQRHPMDSAGDVPAATLRAIARLSGSRCQLVVAGAGRDLIEETHWGLTPAEQQRVFYDFGWVWGPPEDHFAHVVATIGAQRLAWSSWWPLRLTQQSRALIDLLPRHGPSPLSEAIFADGRAILEAAQRVAQSRLEPQNGAGTTLRTNR</sequence>
<evidence type="ECO:0000313" key="1">
    <source>
        <dbReference type="EMBL" id="QJR34770.1"/>
    </source>
</evidence>
<gene>
    <name evidence="1" type="ORF">HKW67_04185</name>
</gene>
<dbReference type="InterPro" id="IPR032466">
    <property type="entry name" value="Metal_Hydrolase"/>
</dbReference>
<accession>A0A6M4IJH0</accession>
<protein>
    <recommendedName>
        <fullName evidence="3">Amidohydrolase-related domain-containing protein</fullName>
    </recommendedName>
</protein>
<dbReference type="RefSeq" id="WP_171224198.1">
    <property type="nucleotide sequence ID" value="NZ_CP053085.1"/>
</dbReference>
<organism evidence="1 2">
    <name type="scientific">Gemmatimonas groenlandica</name>
    <dbReference type="NCBI Taxonomy" id="2732249"/>
    <lineage>
        <taxon>Bacteria</taxon>
        <taxon>Pseudomonadati</taxon>
        <taxon>Gemmatimonadota</taxon>
        <taxon>Gemmatimonadia</taxon>
        <taxon>Gemmatimonadales</taxon>
        <taxon>Gemmatimonadaceae</taxon>
        <taxon>Gemmatimonas</taxon>
    </lineage>
</organism>
<reference evidence="1 2" key="1">
    <citation type="submission" date="2020-05" db="EMBL/GenBank/DDBJ databases">
        <title>Complete genome sequence of Gemmatimonas greenlandica TET16.</title>
        <authorList>
            <person name="Zeng Y."/>
        </authorList>
    </citation>
    <scope>NUCLEOTIDE SEQUENCE [LARGE SCALE GENOMIC DNA]</scope>
    <source>
        <strain evidence="1 2">TET16</strain>
    </source>
</reference>
<proteinExistence type="predicted"/>
<dbReference type="AlphaFoldDB" id="A0A6M4IJH0"/>
<dbReference type="KEGG" id="ggr:HKW67_04185"/>
<dbReference type="SUPFAM" id="SSF51556">
    <property type="entry name" value="Metallo-dependent hydrolases"/>
    <property type="match status" value="1"/>
</dbReference>
<evidence type="ECO:0008006" key="3">
    <source>
        <dbReference type="Google" id="ProtNLM"/>
    </source>
</evidence>
<name>A0A6M4IJH0_9BACT</name>
<dbReference type="Gene3D" id="3.20.20.140">
    <property type="entry name" value="Metal-dependent hydrolases"/>
    <property type="match status" value="1"/>
</dbReference>
<keyword evidence="2" id="KW-1185">Reference proteome</keyword>
<dbReference type="Proteomes" id="UP000500938">
    <property type="component" value="Chromosome"/>
</dbReference>
<evidence type="ECO:0000313" key="2">
    <source>
        <dbReference type="Proteomes" id="UP000500938"/>
    </source>
</evidence>